<reference evidence="9 10" key="1">
    <citation type="journal article" date="2015" name="Nature">
        <title>rRNA introns, odd ribosomes, and small enigmatic genomes across a large radiation of phyla.</title>
        <authorList>
            <person name="Brown C.T."/>
            <person name="Hug L.A."/>
            <person name="Thomas B.C."/>
            <person name="Sharon I."/>
            <person name="Castelle C.J."/>
            <person name="Singh A."/>
            <person name="Wilkins M.J."/>
            <person name="Williams K.H."/>
            <person name="Banfield J.F."/>
        </authorList>
    </citation>
    <scope>NUCLEOTIDE SEQUENCE [LARGE SCALE GENOMIC DNA]</scope>
</reference>
<dbReference type="GO" id="GO:0003735">
    <property type="term" value="F:structural constituent of ribosome"/>
    <property type="evidence" value="ECO:0007669"/>
    <property type="project" value="InterPro"/>
</dbReference>
<dbReference type="PATRIC" id="fig|1618446.3.peg.729"/>
<evidence type="ECO:0000256" key="3">
    <source>
        <dbReference type="ARBA" id="ARBA00023274"/>
    </source>
</evidence>
<dbReference type="SUPFAM" id="SSF55282">
    <property type="entry name" value="RL5-like"/>
    <property type="match status" value="1"/>
</dbReference>
<gene>
    <name evidence="5" type="primary">rplE</name>
    <name evidence="9" type="ORF">UV61_C0006G0068</name>
</gene>
<dbReference type="EMBL" id="LCFD01000006">
    <property type="protein sequence ID" value="KKS86867.1"/>
    <property type="molecule type" value="Genomic_DNA"/>
</dbReference>
<evidence type="ECO:0000256" key="5">
    <source>
        <dbReference type="HAMAP-Rule" id="MF_01333"/>
    </source>
</evidence>
<dbReference type="NCBIfam" id="NF000585">
    <property type="entry name" value="PRK00010.1"/>
    <property type="match status" value="1"/>
</dbReference>
<dbReference type="InterPro" id="IPR022803">
    <property type="entry name" value="Ribosomal_uL5_dom_sf"/>
</dbReference>
<evidence type="ECO:0000256" key="2">
    <source>
        <dbReference type="ARBA" id="ARBA00022980"/>
    </source>
</evidence>
<feature type="domain" description="Large ribosomal subunit protein uL5 C-terminal" evidence="8">
    <location>
        <begin position="83"/>
        <end position="176"/>
    </location>
</feature>
<keyword evidence="5" id="KW-0699">rRNA-binding</keyword>
<dbReference type="GO" id="GO:1990904">
    <property type="term" value="C:ribonucleoprotein complex"/>
    <property type="evidence" value="ECO:0007669"/>
    <property type="project" value="UniProtKB-KW"/>
</dbReference>
<dbReference type="GO" id="GO:0006412">
    <property type="term" value="P:translation"/>
    <property type="evidence" value="ECO:0007669"/>
    <property type="project" value="UniProtKB-UniRule"/>
</dbReference>
<evidence type="ECO:0000259" key="8">
    <source>
        <dbReference type="Pfam" id="PF00673"/>
    </source>
</evidence>
<dbReference type="InterPro" id="IPR031310">
    <property type="entry name" value="Ribosomal_uL5_N"/>
</dbReference>
<dbReference type="Pfam" id="PF00281">
    <property type="entry name" value="Ribosomal_L5"/>
    <property type="match status" value="1"/>
</dbReference>
<dbReference type="InterPro" id="IPR031309">
    <property type="entry name" value="Ribosomal_uL5_C"/>
</dbReference>
<dbReference type="InterPro" id="IPR002132">
    <property type="entry name" value="Ribosomal_uL5"/>
</dbReference>
<comment type="function">
    <text evidence="5">This is 1 of the proteins that bind and probably mediate the attachment of the 5S RNA into the large ribosomal subunit, where it forms part of the central protuberance. In the 70S ribosome it contacts protein S13 of the 30S subunit (bridge B1b), connecting the 2 subunits; this bridge is implicated in subunit movement. Contacts the P site tRNA; the 5S rRNA and some of its associated proteins might help stabilize positioning of ribosome-bound tRNAs.</text>
</comment>
<evidence type="ECO:0000313" key="9">
    <source>
        <dbReference type="EMBL" id="KKS86867.1"/>
    </source>
</evidence>
<organism evidence="9 10">
    <name type="scientific">Candidatus Gottesmanbacteria bacterium GW2011_GWB1_43_11</name>
    <dbReference type="NCBI Taxonomy" id="1618446"/>
    <lineage>
        <taxon>Bacteria</taxon>
        <taxon>Candidatus Gottesmaniibacteriota</taxon>
    </lineage>
</organism>
<dbReference type="STRING" id="1618446.UV61_C0006G0068"/>
<dbReference type="PIRSF" id="PIRSF002161">
    <property type="entry name" value="Ribosomal_L5"/>
    <property type="match status" value="1"/>
</dbReference>
<evidence type="ECO:0000313" key="10">
    <source>
        <dbReference type="Proteomes" id="UP000034050"/>
    </source>
</evidence>
<accession>A0A0G1CMZ7</accession>
<sequence>MGLKADYNKIVKPALQQELQLTNSLATPKLIKIVVNVGLGEALTDHRVLERVGEQLMVITGQKPLITRAKTSIAAFKLRAGDKIGLKVTLRGRRMYDFFEKLVKLVLPRVRDFRGVSRSGFDGQGNYNLGIAEQIVFPEIEYAKVDKVRGIQITIVTTATTPEAGLKLLEKMGMPFTK</sequence>
<keyword evidence="3 5" id="KW-0687">Ribonucleoprotein</keyword>
<name>A0A0G1CMZ7_9BACT</name>
<dbReference type="HAMAP" id="MF_01333_B">
    <property type="entry name" value="Ribosomal_uL5_B"/>
    <property type="match status" value="1"/>
</dbReference>
<keyword evidence="2 5" id="KW-0689">Ribosomal protein</keyword>
<dbReference type="GO" id="GO:0000049">
    <property type="term" value="F:tRNA binding"/>
    <property type="evidence" value="ECO:0007669"/>
    <property type="project" value="UniProtKB-UniRule"/>
</dbReference>
<dbReference type="InterPro" id="IPR020929">
    <property type="entry name" value="Ribosomal_uL5_CS"/>
</dbReference>
<comment type="similarity">
    <text evidence="1 5 6">Belongs to the universal ribosomal protein uL5 family.</text>
</comment>
<dbReference type="AlphaFoldDB" id="A0A0G1CMZ7"/>
<protein>
    <recommendedName>
        <fullName evidence="4 5">Large ribosomal subunit protein uL5</fullName>
    </recommendedName>
</protein>
<dbReference type="FunFam" id="3.30.1440.10:FF:000001">
    <property type="entry name" value="50S ribosomal protein L5"/>
    <property type="match status" value="1"/>
</dbReference>
<dbReference type="Pfam" id="PF00673">
    <property type="entry name" value="Ribosomal_L5_C"/>
    <property type="match status" value="1"/>
</dbReference>
<dbReference type="Proteomes" id="UP000034050">
    <property type="component" value="Unassembled WGS sequence"/>
</dbReference>
<comment type="subunit">
    <text evidence="5">Part of the 50S ribosomal subunit; part of the 5S rRNA/L5/L18/L25 subcomplex. Contacts the 5S rRNA and the P site tRNA. Forms a bridge to the 30S subunit in the 70S ribosome.</text>
</comment>
<dbReference type="GO" id="GO:0019843">
    <property type="term" value="F:rRNA binding"/>
    <property type="evidence" value="ECO:0007669"/>
    <property type="project" value="UniProtKB-UniRule"/>
</dbReference>
<comment type="caution">
    <text evidence="9">The sequence shown here is derived from an EMBL/GenBank/DDBJ whole genome shotgun (WGS) entry which is preliminary data.</text>
</comment>
<evidence type="ECO:0000259" key="7">
    <source>
        <dbReference type="Pfam" id="PF00281"/>
    </source>
</evidence>
<evidence type="ECO:0000256" key="1">
    <source>
        <dbReference type="ARBA" id="ARBA00008553"/>
    </source>
</evidence>
<dbReference type="GO" id="GO:0005840">
    <property type="term" value="C:ribosome"/>
    <property type="evidence" value="ECO:0007669"/>
    <property type="project" value="UniProtKB-KW"/>
</dbReference>
<proteinExistence type="inferred from homology"/>
<evidence type="ECO:0000256" key="4">
    <source>
        <dbReference type="ARBA" id="ARBA00035245"/>
    </source>
</evidence>
<dbReference type="PANTHER" id="PTHR11994">
    <property type="entry name" value="60S RIBOSOMAL PROTEIN L11-RELATED"/>
    <property type="match status" value="1"/>
</dbReference>
<keyword evidence="5" id="KW-0820">tRNA-binding</keyword>
<dbReference type="PROSITE" id="PS00358">
    <property type="entry name" value="RIBOSOMAL_L5"/>
    <property type="match status" value="1"/>
</dbReference>
<keyword evidence="5" id="KW-0694">RNA-binding</keyword>
<dbReference type="Gene3D" id="3.30.1440.10">
    <property type="match status" value="1"/>
</dbReference>
<feature type="domain" description="Large ribosomal subunit protein uL5 N-terminal" evidence="7">
    <location>
        <begin position="23"/>
        <end position="79"/>
    </location>
</feature>
<evidence type="ECO:0000256" key="6">
    <source>
        <dbReference type="RuleBase" id="RU003930"/>
    </source>
</evidence>
<dbReference type="InterPro" id="IPR020930">
    <property type="entry name" value="Ribosomal_uL5_bac-type"/>
</dbReference>